<comment type="caution">
    <text evidence="1">The sequence shown here is derived from an EMBL/GenBank/DDBJ whole genome shotgun (WGS) entry which is preliminary data.</text>
</comment>
<dbReference type="SUPFAM" id="SSF48239">
    <property type="entry name" value="Terpenoid cyclases/Protein prenyltransferases"/>
    <property type="match status" value="1"/>
</dbReference>
<dbReference type="InterPro" id="IPR016024">
    <property type="entry name" value="ARM-type_fold"/>
</dbReference>
<sequence>MVLDMVDRGIAYLETVKPSNSATNFMGGLGEQMLIAYTHLKVRYNPEAPVVKQGLRASQLMIGQLRRLDELPRQHTKAIYEIAVAIMFLSDLDKEKYKDDLKYLNSVLLREQYPFGAFGYAHESVGDISQTQYATLAFWTLDHSGIPLDYQRVEALVRYLLRTQDINGGWPYKATDPGPNRGRIQQPGGINGVTAAMTLAGGSSILIAGDAMRLWGEKGAADTTGLEGLPKAIKLYVEDKNTERRKKVTLSKDVIFRSIADIDKYDSRNPLGKQPPGKHYFHYQLYTQERYESFLEIAKGESIDKSPAWYNQGVEELRKRQAKDGAFSVEVSGSSYLQAPVNTCLSVLFLIRSTQRSIASASSGTLGGGQGLPKDTTKLVVDGTQIKGEPAAMEITGLLSILEEDGNDALEGKSLPEDIQLSDDPDARRAQLDRFQRLLRGSQSWQARRVAARLLGKSDEMKVVPTLIFALSDPDLSVRRFARDGLRFISRKFEGFGMPDKPTDNEIRKAQSEWRAWYLTMDPGHLFLGE</sequence>
<dbReference type="AlphaFoldDB" id="F2AKQ1"/>
<gene>
    <name evidence="1" type="ORF">RBWH47_01577</name>
</gene>
<name>F2AKQ1_RHOBT</name>
<dbReference type="InterPro" id="IPR011989">
    <property type="entry name" value="ARM-like"/>
</dbReference>
<protein>
    <submittedName>
        <fullName evidence="1">Uncharacterized protein</fullName>
    </submittedName>
</protein>
<dbReference type="InterPro" id="IPR008930">
    <property type="entry name" value="Terpenoid_cyclase/PrenylTrfase"/>
</dbReference>
<organism evidence="1 2">
    <name type="scientific">Rhodopirellula baltica WH47</name>
    <dbReference type="NCBI Taxonomy" id="991778"/>
    <lineage>
        <taxon>Bacteria</taxon>
        <taxon>Pseudomonadati</taxon>
        <taxon>Planctomycetota</taxon>
        <taxon>Planctomycetia</taxon>
        <taxon>Pirellulales</taxon>
        <taxon>Pirellulaceae</taxon>
        <taxon>Rhodopirellula</taxon>
    </lineage>
</organism>
<dbReference type="Gene3D" id="1.25.10.10">
    <property type="entry name" value="Leucine-rich Repeat Variant"/>
    <property type="match status" value="1"/>
</dbReference>
<reference evidence="1 2" key="1">
    <citation type="journal article" date="2013" name="Mar. Genomics">
        <title>Expression of sulfatases in Rhodopirellula baltica and the diversity of sulfatases in the genus Rhodopirellula.</title>
        <authorList>
            <person name="Wegner C.E."/>
            <person name="Richter-Heitmann T."/>
            <person name="Klindworth A."/>
            <person name="Klockow C."/>
            <person name="Richter M."/>
            <person name="Achstetter T."/>
            <person name="Glockner F.O."/>
            <person name="Harder J."/>
        </authorList>
    </citation>
    <scope>NUCLEOTIDE SEQUENCE [LARGE SCALE GENOMIC DNA]</scope>
    <source>
        <strain evidence="1 2">WH47</strain>
    </source>
</reference>
<proteinExistence type="predicted"/>
<evidence type="ECO:0000313" key="2">
    <source>
        <dbReference type="Proteomes" id="UP000006222"/>
    </source>
</evidence>
<dbReference type="Proteomes" id="UP000006222">
    <property type="component" value="Unassembled WGS sequence"/>
</dbReference>
<accession>F2AKQ1</accession>
<dbReference type="PATRIC" id="fig|991778.3.peg.235"/>
<dbReference type="EMBL" id="AFAR01000014">
    <property type="protein sequence ID" value="EGF29753.1"/>
    <property type="molecule type" value="Genomic_DNA"/>
</dbReference>
<dbReference type="SUPFAM" id="SSF48371">
    <property type="entry name" value="ARM repeat"/>
    <property type="match status" value="1"/>
</dbReference>
<evidence type="ECO:0000313" key="1">
    <source>
        <dbReference type="EMBL" id="EGF29753.1"/>
    </source>
</evidence>
<dbReference type="Gene3D" id="1.50.10.20">
    <property type="match status" value="1"/>
</dbReference>